<protein>
    <submittedName>
        <fullName evidence="1">Uncharacterized protein</fullName>
    </submittedName>
</protein>
<evidence type="ECO:0000313" key="1">
    <source>
        <dbReference type="EMBL" id="TFE86918.1"/>
    </source>
</evidence>
<name>A0A4Y8PZZ4_9BACL</name>
<gene>
    <name evidence="1" type="ORF">B5M42_13610</name>
</gene>
<dbReference type="AlphaFoldDB" id="A0A4Y8PZZ4"/>
<dbReference type="EMBL" id="MYFO01000016">
    <property type="protein sequence ID" value="TFE86918.1"/>
    <property type="molecule type" value="Genomic_DNA"/>
</dbReference>
<organism evidence="1 2">
    <name type="scientific">Paenibacillus athensensis</name>
    <dbReference type="NCBI Taxonomy" id="1967502"/>
    <lineage>
        <taxon>Bacteria</taxon>
        <taxon>Bacillati</taxon>
        <taxon>Bacillota</taxon>
        <taxon>Bacilli</taxon>
        <taxon>Bacillales</taxon>
        <taxon>Paenibacillaceae</taxon>
        <taxon>Paenibacillus</taxon>
    </lineage>
</organism>
<keyword evidence="2" id="KW-1185">Reference proteome</keyword>
<sequence length="67" mass="7465">MLMAASMTFGKHFKKGGEPHSRKWVENEAENLEKSLLGWREHPGRPISNGSVMRHGVVVADVHGITK</sequence>
<comment type="caution">
    <text evidence="1">The sequence shown here is derived from an EMBL/GenBank/DDBJ whole genome shotgun (WGS) entry which is preliminary data.</text>
</comment>
<evidence type="ECO:0000313" key="2">
    <source>
        <dbReference type="Proteomes" id="UP000298246"/>
    </source>
</evidence>
<accession>A0A4Y8PZZ4</accession>
<proteinExistence type="predicted"/>
<dbReference type="Proteomes" id="UP000298246">
    <property type="component" value="Unassembled WGS sequence"/>
</dbReference>
<reference evidence="1 2" key="1">
    <citation type="submission" date="2017-03" db="EMBL/GenBank/DDBJ databases">
        <title>Isolation of Levoglucosan Utilizing Bacteria.</title>
        <authorList>
            <person name="Arya A.S."/>
        </authorList>
    </citation>
    <scope>NUCLEOTIDE SEQUENCE [LARGE SCALE GENOMIC DNA]</scope>
    <source>
        <strain evidence="1 2">MEC069</strain>
    </source>
</reference>